<evidence type="ECO:0000313" key="2">
    <source>
        <dbReference type="EMBL" id="ETO17938.1"/>
    </source>
</evidence>
<protein>
    <submittedName>
        <fullName evidence="2">Uncharacterized protein</fullName>
    </submittedName>
</protein>
<reference evidence="2 3" key="1">
    <citation type="journal article" date="2013" name="Curr. Biol.">
        <title>The Genome of the Foraminiferan Reticulomyxa filosa.</title>
        <authorList>
            <person name="Glockner G."/>
            <person name="Hulsmann N."/>
            <person name="Schleicher M."/>
            <person name="Noegel A.A."/>
            <person name="Eichinger L."/>
            <person name="Gallinger C."/>
            <person name="Pawlowski J."/>
            <person name="Sierra R."/>
            <person name="Euteneuer U."/>
            <person name="Pillet L."/>
            <person name="Moustafa A."/>
            <person name="Platzer M."/>
            <person name="Groth M."/>
            <person name="Szafranski K."/>
            <person name="Schliwa M."/>
        </authorList>
    </citation>
    <scope>NUCLEOTIDE SEQUENCE [LARGE SCALE GENOMIC DNA]</scope>
</reference>
<feature type="compositionally biased region" description="Basic and acidic residues" evidence="1">
    <location>
        <begin position="129"/>
        <end position="151"/>
    </location>
</feature>
<organism evidence="2 3">
    <name type="scientific">Reticulomyxa filosa</name>
    <dbReference type="NCBI Taxonomy" id="46433"/>
    <lineage>
        <taxon>Eukaryota</taxon>
        <taxon>Sar</taxon>
        <taxon>Rhizaria</taxon>
        <taxon>Retaria</taxon>
        <taxon>Foraminifera</taxon>
        <taxon>Monothalamids</taxon>
        <taxon>Reticulomyxidae</taxon>
        <taxon>Reticulomyxa</taxon>
    </lineage>
</organism>
<dbReference type="Proteomes" id="UP000023152">
    <property type="component" value="Unassembled WGS sequence"/>
</dbReference>
<name>X6MVD0_RETFI</name>
<dbReference type="AlphaFoldDB" id="X6MVD0"/>
<feature type="region of interest" description="Disordered" evidence="1">
    <location>
        <begin position="129"/>
        <end position="167"/>
    </location>
</feature>
<gene>
    <name evidence="2" type="ORF">RFI_19366</name>
</gene>
<sequence length="284" mass="32837">MDFAEVIAVFFEEKWNDERTDTSTTIPTKLADYGVCVFTSNCRSQNGQVINRNVSSWLVACYWFYYQCYEFFNDSGQKKWTWSVSNAAHPKEDNHTSSSFLIENAILSEHFTNDFVSFLKSKDLFSSDHYSGQKEKDVENMKEEEKEKKDEDDNDNEEMGQQQKSLGLDFQMTELRERLPEKVNKMSMELVKTWHVFANRAKLLTTILSLFDEMKHGAQLLDSDQLDDDPVEDVPVDDINHPIQRPRISVWRHSTCITSVESCFQSIVGARSFLLKSVAVSTLS</sequence>
<evidence type="ECO:0000313" key="3">
    <source>
        <dbReference type="Proteomes" id="UP000023152"/>
    </source>
</evidence>
<proteinExistence type="predicted"/>
<comment type="caution">
    <text evidence="2">The sequence shown here is derived from an EMBL/GenBank/DDBJ whole genome shotgun (WGS) entry which is preliminary data.</text>
</comment>
<dbReference type="EMBL" id="ASPP01015743">
    <property type="protein sequence ID" value="ETO17938.1"/>
    <property type="molecule type" value="Genomic_DNA"/>
</dbReference>
<accession>X6MVD0</accession>
<keyword evidence="3" id="KW-1185">Reference proteome</keyword>
<evidence type="ECO:0000256" key="1">
    <source>
        <dbReference type="SAM" id="MobiDB-lite"/>
    </source>
</evidence>